<organism evidence="3 4">
    <name type="scientific">Shewanella sedimentimangrovi</name>
    <dbReference type="NCBI Taxonomy" id="2814293"/>
    <lineage>
        <taxon>Bacteria</taxon>
        <taxon>Pseudomonadati</taxon>
        <taxon>Pseudomonadota</taxon>
        <taxon>Gammaproteobacteria</taxon>
        <taxon>Alteromonadales</taxon>
        <taxon>Shewanellaceae</taxon>
        <taxon>Shewanella</taxon>
    </lineage>
</organism>
<evidence type="ECO:0000259" key="2">
    <source>
        <dbReference type="Pfam" id="PF00817"/>
    </source>
</evidence>
<dbReference type="EMBL" id="CP071502">
    <property type="protein sequence ID" value="QSX38818.1"/>
    <property type="molecule type" value="Genomic_DNA"/>
</dbReference>
<dbReference type="PANTHER" id="PTHR35369">
    <property type="entry name" value="BLR3025 PROTEIN-RELATED"/>
    <property type="match status" value="1"/>
</dbReference>
<keyword evidence="4" id="KW-1185">Reference proteome</keyword>
<dbReference type="RefSeq" id="WP_207381832.1">
    <property type="nucleotide sequence ID" value="NZ_CP071502.1"/>
</dbReference>
<dbReference type="CDD" id="cd03468">
    <property type="entry name" value="PolY_like"/>
    <property type="match status" value="1"/>
</dbReference>
<dbReference type="SUPFAM" id="SSF56672">
    <property type="entry name" value="DNA/RNA polymerases"/>
    <property type="match status" value="1"/>
</dbReference>
<feature type="domain" description="UmuC" evidence="2">
    <location>
        <begin position="25"/>
        <end position="154"/>
    </location>
</feature>
<dbReference type="Proteomes" id="UP000663207">
    <property type="component" value="Chromosome"/>
</dbReference>
<protein>
    <submittedName>
        <fullName evidence="3">DNA polymerase Y family protein</fullName>
    </submittedName>
</protein>
<proteinExistence type="predicted"/>
<dbReference type="InterPro" id="IPR050356">
    <property type="entry name" value="SulA_CellDiv_inhibitor"/>
</dbReference>
<sequence length="525" mass="57766">MLFLALYLPHWQLDFLRYRHGLEPSRAMVLYDPAKARIVSRCDIARAAGIAPGQSMATAALLAPALEAFPGSAALAQQAREFLCRQAYSFSARVVPPGQEGLCPDSLLLEVGSMAQIFGGLPPLLLACRRRFETLGFSVSLALGPTPLSAQLLARHSPLTAYGFGSGADSGSGSGSDNGSRGGWWPQESKYLTAADAAQAPPSDSAAQAKALTRALGSVPVEMLPLDDDSLARLAGMGIVQLQMLLALPAAELGIRFGPGLPGLLARIRGDLPQPLEYYRLPEHYRHKQELLFEACELQGLVFVLGRMFAELALYLRQRQLALQQLTLSLHYRDPDAAPLQLELSYPFAEYQAEALLSLCRLQLERHSLSQPVVALTLAARRFVPRRQLTKSQGLMAKEQQQEILLARLEARLGARSLKRLSFRDALLPESAWQAHGAGEPCEGGGLSPRQRLACRPAWLLPAPSPITADDIVLLRGPERFRSPWWQQQPQQRDYYLARHRDGGLCWVFRSRIDGDLGLYLHGWF</sequence>
<evidence type="ECO:0000313" key="3">
    <source>
        <dbReference type="EMBL" id="QSX38818.1"/>
    </source>
</evidence>
<gene>
    <name evidence="3" type="ORF">JYB85_08460</name>
</gene>
<reference evidence="3 4" key="1">
    <citation type="submission" date="2021-03" db="EMBL/GenBank/DDBJ databases">
        <title>Novel species identification of genus Shewanella.</title>
        <authorList>
            <person name="Liu G."/>
            <person name="Zhang Q."/>
        </authorList>
    </citation>
    <scope>NUCLEOTIDE SEQUENCE [LARGE SCALE GENOMIC DNA]</scope>
    <source>
        <strain evidence="3 4">FJAT-52962</strain>
    </source>
</reference>
<accession>A0ABX7R6W1</accession>
<name>A0ABX7R6W1_9GAMM</name>
<evidence type="ECO:0000256" key="1">
    <source>
        <dbReference type="ARBA" id="ARBA00022763"/>
    </source>
</evidence>
<keyword evidence="1" id="KW-0227">DNA damage</keyword>
<dbReference type="InterPro" id="IPR043502">
    <property type="entry name" value="DNA/RNA_pol_sf"/>
</dbReference>
<evidence type="ECO:0000313" key="4">
    <source>
        <dbReference type="Proteomes" id="UP000663207"/>
    </source>
</evidence>
<dbReference type="InterPro" id="IPR001126">
    <property type="entry name" value="UmuC"/>
</dbReference>
<dbReference type="PANTHER" id="PTHR35369:SF2">
    <property type="entry name" value="BLR3025 PROTEIN"/>
    <property type="match status" value="1"/>
</dbReference>
<dbReference type="Pfam" id="PF00817">
    <property type="entry name" value="IMS"/>
    <property type="match status" value="1"/>
</dbReference>